<dbReference type="Gene3D" id="1.25.40.10">
    <property type="entry name" value="Tetratricopeptide repeat domain"/>
    <property type="match status" value="1"/>
</dbReference>
<keyword evidence="2" id="KW-1185">Reference proteome</keyword>
<evidence type="ECO:0000313" key="2">
    <source>
        <dbReference type="Proteomes" id="UP000003963"/>
    </source>
</evidence>
<dbReference type="HOGENOM" id="CLU_029927_4_1_11"/>
<proteinExistence type="predicted"/>
<dbReference type="SUPFAM" id="SSF48452">
    <property type="entry name" value="TPR-like"/>
    <property type="match status" value="1"/>
</dbReference>
<sequence>MICNTSRGVRTTAQMSREPNHRLAALMAEAGVSNKGLARRVRDAGQGHGADIRTSHVAVQRWLQGGGIQPQTAAFVAEALGEKLRRKLTLSDLGFVEVAHEVPSTGTGYDTSLSEALTMLNSITQIIPDDKQTDASLLSESDVNSAVFTWLVSRPDDLLSDSAAARRVDVRDVAAMRTVTDTFTQLDFLYGGGHGHATLRHYFQHEVVPLLKGNFTTEVGKALFGAAAETLSVLGWSAYDSGHHAVANRYLLSALRLAQAADDRMLGACVLANLSHQANYLGQASRAVQLARASVEGGKGGSTPRGMALFLAHEARALSTAQDYTGAVRAMNEAEKCFERVDTADDPKWLSYMDEAELVGEFCHCFRDLKRGSEAVRFAERAVALTDPKYARTLGFVRMVLAQSQLLNGDLEEAVATATQAVEAAEALQSARFQRYVENFQHDISPYAGSAVIRQFKERVREAIVSTGGE</sequence>
<dbReference type="InterPro" id="IPR011990">
    <property type="entry name" value="TPR-like_helical_dom_sf"/>
</dbReference>
<dbReference type="STRING" id="457427.SSOG_03333"/>
<dbReference type="Proteomes" id="UP000003963">
    <property type="component" value="Unassembled WGS sequence"/>
</dbReference>
<organism evidence="1 2">
    <name type="scientific">Streptomyces himastatinicus ATCC 53653</name>
    <dbReference type="NCBI Taxonomy" id="457427"/>
    <lineage>
        <taxon>Bacteria</taxon>
        <taxon>Bacillati</taxon>
        <taxon>Actinomycetota</taxon>
        <taxon>Actinomycetes</taxon>
        <taxon>Kitasatosporales</taxon>
        <taxon>Streptomycetaceae</taxon>
        <taxon>Streptomyces</taxon>
        <taxon>Streptomyces violaceusniger group</taxon>
    </lineage>
</organism>
<protein>
    <submittedName>
        <fullName evidence="1">Sporulation protein</fullName>
    </submittedName>
</protein>
<dbReference type="AlphaFoldDB" id="D9WK56"/>
<evidence type="ECO:0000313" key="1">
    <source>
        <dbReference type="EMBL" id="EFL23619.1"/>
    </source>
</evidence>
<reference evidence="1 2" key="1">
    <citation type="submission" date="2009-02" db="EMBL/GenBank/DDBJ databases">
        <title>Annotation of Streptomyces hygroscopicus strain ATCC 53653.</title>
        <authorList>
            <consortium name="The Broad Institute Genome Sequencing Platform"/>
            <consortium name="Broad Institute Microbial Sequencing Center"/>
            <person name="Fischbach M."/>
            <person name="Godfrey P."/>
            <person name="Ward D."/>
            <person name="Young S."/>
            <person name="Zeng Q."/>
            <person name="Koehrsen M."/>
            <person name="Alvarado L."/>
            <person name="Berlin A.M."/>
            <person name="Bochicchio J."/>
            <person name="Borenstein D."/>
            <person name="Chapman S.B."/>
            <person name="Chen Z."/>
            <person name="Engels R."/>
            <person name="Freedman E."/>
            <person name="Gellesch M."/>
            <person name="Goldberg J."/>
            <person name="Griggs A."/>
            <person name="Gujja S."/>
            <person name="Heilman E.R."/>
            <person name="Heiman D.I."/>
            <person name="Hepburn T.A."/>
            <person name="Howarth C."/>
            <person name="Jen D."/>
            <person name="Larson L."/>
            <person name="Lewis B."/>
            <person name="Mehta T."/>
            <person name="Park D."/>
            <person name="Pearson M."/>
            <person name="Richards J."/>
            <person name="Roberts A."/>
            <person name="Saif S."/>
            <person name="Shea T.D."/>
            <person name="Shenoy N."/>
            <person name="Sisk P."/>
            <person name="Stolte C."/>
            <person name="Sykes S.N."/>
            <person name="Thomson T."/>
            <person name="Walk T."/>
            <person name="White J."/>
            <person name="Yandava C."/>
            <person name="Straight P."/>
            <person name="Clardy J."/>
            <person name="Hung D."/>
            <person name="Kolter R."/>
            <person name="Mekalanos J."/>
            <person name="Walker S."/>
            <person name="Walsh C.T."/>
            <person name="Wieland-Brown L.C."/>
            <person name="Haas B."/>
            <person name="Nusbaum C."/>
            <person name="Birren B."/>
        </authorList>
    </citation>
    <scope>NUCLEOTIDE SEQUENCE [LARGE SCALE GENOMIC DNA]</scope>
    <source>
        <strain evidence="1 2">ATCC 53653</strain>
    </source>
</reference>
<name>D9WK56_9ACTN</name>
<dbReference type="RefSeq" id="WP_009715437.1">
    <property type="nucleotide sequence ID" value="NZ_GG657754.1"/>
</dbReference>
<gene>
    <name evidence="1" type="ORF">SSOG_03333</name>
</gene>
<dbReference type="EMBL" id="GG657754">
    <property type="protein sequence ID" value="EFL23619.1"/>
    <property type="molecule type" value="Genomic_DNA"/>
</dbReference>
<accession>D9WK56</accession>